<dbReference type="STRING" id="51511.ENSCSAVP00000012446"/>
<keyword evidence="5" id="KW-1185">Reference proteome</keyword>
<dbReference type="InParanoid" id="H2Z4D4"/>
<reference evidence="5" key="1">
    <citation type="submission" date="2003-08" db="EMBL/GenBank/DDBJ databases">
        <authorList>
            <person name="Birren B."/>
            <person name="Nusbaum C."/>
            <person name="Abebe A."/>
            <person name="Abouelleil A."/>
            <person name="Adekoya E."/>
            <person name="Ait-zahra M."/>
            <person name="Allen N."/>
            <person name="Allen T."/>
            <person name="An P."/>
            <person name="Anderson M."/>
            <person name="Anderson S."/>
            <person name="Arachchi H."/>
            <person name="Armbruster J."/>
            <person name="Bachantsang P."/>
            <person name="Baldwin J."/>
            <person name="Barry A."/>
            <person name="Bayul T."/>
            <person name="Blitshsteyn B."/>
            <person name="Bloom T."/>
            <person name="Blye J."/>
            <person name="Boguslavskiy L."/>
            <person name="Borowsky M."/>
            <person name="Boukhgalter B."/>
            <person name="Brunache A."/>
            <person name="Butler J."/>
            <person name="Calixte N."/>
            <person name="Calvo S."/>
            <person name="Camarata J."/>
            <person name="Campo K."/>
            <person name="Chang J."/>
            <person name="Cheshatsang Y."/>
            <person name="Citroen M."/>
            <person name="Collymore A."/>
            <person name="Considine T."/>
            <person name="Cook A."/>
            <person name="Cooke P."/>
            <person name="Corum B."/>
            <person name="Cuomo C."/>
            <person name="David R."/>
            <person name="Dawoe T."/>
            <person name="Degray S."/>
            <person name="Dodge S."/>
            <person name="Dooley K."/>
            <person name="Dorje P."/>
            <person name="Dorjee K."/>
            <person name="Dorris L."/>
            <person name="Duffey N."/>
            <person name="Dupes A."/>
            <person name="Elkins T."/>
            <person name="Engels R."/>
            <person name="Erickson J."/>
            <person name="Farina A."/>
            <person name="Faro S."/>
            <person name="Ferreira P."/>
            <person name="Fischer H."/>
            <person name="Fitzgerald M."/>
            <person name="Foley K."/>
            <person name="Gage D."/>
            <person name="Galagan J."/>
            <person name="Gearin G."/>
            <person name="Gnerre S."/>
            <person name="Gnirke A."/>
            <person name="Goyette A."/>
            <person name="Graham J."/>
            <person name="Grandbois E."/>
            <person name="Gyaltsen K."/>
            <person name="Hafez N."/>
            <person name="Hagopian D."/>
            <person name="Hagos B."/>
            <person name="Hall J."/>
            <person name="Hatcher B."/>
            <person name="Heller A."/>
            <person name="Higgins H."/>
            <person name="Honan T."/>
            <person name="Horn A."/>
            <person name="Houde N."/>
            <person name="Hughes L."/>
            <person name="Hulme W."/>
            <person name="Husby E."/>
            <person name="Iliev I."/>
            <person name="Jaffe D."/>
            <person name="Jones C."/>
            <person name="Kamal M."/>
            <person name="Kamat A."/>
            <person name="Kamvysselis M."/>
            <person name="Karlsson E."/>
            <person name="Kells C."/>
            <person name="Kieu A."/>
            <person name="Kisner P."/>
            <person name="Kodira C."/>
            <person name="Kulbokas E."/>
            <person name="Labutti K."/>
            <person name="Lama D."/>
            <person name="Landers T."/>
            <person name="Leger J."/>
            <person name="Levine S."/>
            <person name="Lewis D."/>
            <person name="Lewis T."/>
            <person name="Lindblad-toh K."/>
            <person name="Liu X."/>
            <person name="Lokyitsang T."/>
            <person name="Lokyitsang Y."/>
            <person name="Lucien O."/>
            <person name="Lui A."/>
            <person name="Ma L.J."/>
            <person name="Mabbitt R."/>
            <person name="Macdonald J."/>
            <person name="Maclean C."/>
            <person name="Major J."/>
            <person name="Manning J."/>
            <person name="Marabella R."/>
            <person name="Maru K."/>
            <person name="Matthews C."/>
            <person name="Mauceli E."/>
            <person name="Mccarthy M."/>
            <person name="Mcdonough S."/>
            <person name="Mcghee T."/>
            <person name="Meldrim J."/>
            <person name="Meneus L."/>
            <person name="Mesirov J."/>
            <person name="Mihalev A."/>
            <person name="Mihova T."/>
            <person name="Mikkelsen T."/>
            <person name="Mlenga V."/>
            <person name="Moru K."/>
            <person name="Mozes J."/>
            <person name="Mulrain L."/>
            <person name="Munson G."/>
            <person name="Naylor J."/>
            <person name="Newes C."/>
            <person name="Nguyen C."/>
            <person name="Nguyen N."/>
            <person name="Nguyen T."/>
            <person name="Nicol R."/>
            <person name="Nielsen C."/>
            <person name="Nizzari M."/>
            <person name="Norbu C."/>
            <person name="Norbu N."/>
            <person name="O'donnell P."/>
            <person name="Okoawo O."/>
            <person name="O'leary S."/>
            <person name="Omotosho B."/>
            <person name="O'neill K."/>
            <person name="Osman S."/>
            <person name="Parker S."/>
            <person name="Perrin D."/>
            <person name="Phunkhang P."/>
            <person name="Piqani B."/>
            <person name="Purcell S."/>
            <person name="Rachupka T."/>
            <person name="Ramasamy U."/>
            <person name="Rameau R."/>
            <person name="Ray V."/>
            <person name="Raymond C."/>
            <person name="Retta R."/>
            <person name="Richardson S."/>
            <person name="Rise C."/>
            <person name="Rodriguez J."/>
            <person name="Rogers J."/>
            <person name="Rogov P."/>
            <person name="Rutman M."/>
            <person name="Schupbach R."/>
            <person name="Seaman C."/>
            <person name="Settipalli S."/>
            <person name="Sharpe T."/>
            <person name="Sheridan J."/>
            <person name="Sherpa N."/>
            <person name="Shi J."/>
            <person name="Smirnov S."/>
            <person name="Smith C."/>
            <person name="Sougnez C."/>
            <person name="Spencer B."/>
            <person name="Stalker J."/>
            <person name="Stange-thomann N."/>
            <person name="Stavropoulos S."/>
            <person name="Stetson K."/>
            <person name="Stone C."/>
            <person name="Stone S."/>
            <person name="Stubbs M."/>
            <person name="Talamas J."/>
            <person name="Tchuinga P."/>
            <person name="Tenzing P."/>
            <person name="Tesfaye S."/>
            <person name="Theodore J."/>
            <person name="Thoulutsang Y."/>
            <person name="Topham K."/>
            <person name="Towey S."/>
            <person name="Tsamla T."/>
            <person name="Tsomo N."/>
            <person name="Vallee D."/>
            <person name="Vassiliev H."/>
            <person name="Venkataraman V."/>
            <person name="Vinson J."/>
            <person name="Vo A."/>
            <person name="Wade C."/>
            <person name="Wang S."/>
            <person name="Wangchuk T."/>
            <person name="Wangdi T."/>
            <person name="Whittaker C."/>
            <person name="Wilkinson J."/>
            <person name="Wu Y."/>
            <person name="Wyman D."/>
            <person name="Yadav S."/>
            <person name="Yang S."/>
            <person name="Yang X."/>
            <person name="Yeager S."/>
            <person name="Yee E."/>
            <person name="Young G."/>
            <person name="Zainoun J."/>
            <person name="Zembeck L."/>
            <person name="Zimmer A."/>
            <person name="Zody M."/>
            <person name="Lander E."/>
        </authorList>
    </citation>
    <scope>NUCLEOTIDE SEQUENCE [LARGE SCALE GENOMIC DNA]</scope>
</reference>
<dbReference type="HOGENOM" id="CLU_978373_0_0_1"/>
<sequence>MSSVRYKRTKDVQEDEMPLPMNGENEGVIEMETMAPDEVVNAEYIEETPQPHTQPQQVRGKKPCNYTHGFLIWAIVSTGLFIIMICIAVIVHETPRNIKWCCINHEEQLKCHNMSLYFMVEGLDPVLECVKASSVEECVGLVDTDEADALTIPNSYLFQYRNQLRPILGEEYHPGEFGSYLVAVTRKSDQLTLNTLSRSLACVGDIDLTVGALANHSVITLSPQTCDGAAALAKLFDGAYRVQGKCVNNYCGFDEAIECLVDATRRAVAFSDHITALDKLQIKYG</sequence>
<dbReference type="GO" id="GO:0005769">
    <property type="term" value="C:early endosome"/>
    <property type="evidence" value="ECO:0007669"/>
    <property type="project" value="TreeGrafter"/>
</dbReference>
<dbReference type="SMART" id="SM00094">
    <property type="entry name" value="TR_FER"/>
    <property type="match status" value="1"/>
</dbReference>
<dbReference type="Gene3D" id="3.40.190.10">
    <property type="entry name" value="Periplasmic binding protein-like II"/>
    <property type="match status" value="2"/>
</dbReference>
<reference evidence="4" key="2">
    <citation type="submission" date="2025-08" db="UniProtKB">
        <authorList>
            <consortium name="Ensembl"/>
        </authorList>
    </citation>
    <scope>IDENTIFICATION</scope>
</reference>
<dbReference type="Proteomes" id="UP000007875">
    <property type="component" value="Unassembled WGS sequence"/>
</dbReference>
<dbReference type="Ensembl" id="ENSCSAVT00000012590.1">
    <property type="protein sequence ID" value="ENSCSAVP00000012446.1"/>
    <property type="gene ID" value="ENSCSAVG00000007306.1"/>
</dbReference>
<keyword evidence="2" id="KW-0812">Transmembrane</keyword>
<dbReference type="InterPro" id="IPR001156">
    <property type="entry name" value="Transferrin-like_dom"/>
</dbReference>
<feature type="domain" description="Transferrin-like" evidence="3">
    <location>
        <begin position="98"/>
        <end position="285"/>
    </location>
</feature>
<dbReference type="PANTHER" id="PTHR11485">
    <property type="entry name" value="TRANSFERRIN"/>
    <property type="match status" value="1"/>
</dbReference>
<accession>H2Z4D4</accession>
<organism evidence="4 5">
    <name type="scientific">Ciona savignyi</name>
    <name type="common">Pacific transparent sea squirt</name>
    <dbReference type="NCBI Taxonomy" id="51511"/>
    <lineage>
        <taxon>Eukaryota</taxon>
        <taxon>Metazoa</taxon>
        <taxon>Chordata</taxon>
        <taxon>Tunicata</taxon>
        <taxon>Ascidiacea</taxon>
        <taxon>Phlebobranchia</taxon>
        <taxon>Cionidae</taxon>
        <taxon>Ciona</taxon>
    </lineage>
</organism>
<keyword evidence="2" id="KW-0472">Membrane</keyword>
<evidence type="ECO:0000256" key="1">
    <source>
        <dbReference type="SAM" id="MobiDB-lite"/>
    </source>
</evidence>
<evidence type="ECO:0000313" key="5">
    <source>
        <dbReference type="Proteomes" id="UP000007875"/>
    </source>
</evidence>
<feature type="region of interest" description="Disordered" evidence="1">
    <location>
        <begin position="1"/>
        <end position="23"/>
    </location>
</feature>
<name>H2Z4D4_CIOSA</name>
<dbReference type="Pfam" id="PF00405">
    <property type="entry name" value="Transferrin"/>
    <property type="match status" value="1"/>
</dbReference>
<evidence type="ECO:0000256" key="2">
    <source>
        <dbReference type="SAM" id="Phobius"/>
    </source>
</evidence>
<reference evidence="4" key="3">
    <citation type="submission" date="2025-09" db="UniProtKB">
        <authorList>
            <consortium name="Ensembl"/>
        </authorList>
    </citation>
    <scope>IDENTIFICATION</scope>
</reference>
<dbReference type="PANTHER" id="PTHR11485:SF29">
    <property type="entry name" value="TRANSFERRIN 2"/>
    <property type="match status" value="1"/>
</dbReference>
<proteinExistence type="predicted"/>
<evidence type="ECO:0000259" key="3">
    <source>
        <dbReference type="PROSITE" id="PS51408"/>
    </source>
</evidence>
<dbReference type="SUPFAM" id="SSF53850">
    <property type="entry name" value="Periplasmic binding protein-like II"/>
    <property type="match status" value="1"/>
</dbReference>
<dbReference type="PROSITE" id="PS51408">
    <property type="entry name" value="TRANSFERRIN_LIKE_4"/>
    <property type="match status" value="1"/>
</dbReference>
<keyword evidence="2" id="KW-1133">Transmembrane helix</keyword>
<dbReference type="GO" id="GO:0006826">
    <property type="term" value="P:iron ion transport"/>
    <property type="evidence" value="ECO:0007669"/>
    <property type="project" value="TreeGrafter"/>
</dbReference>
<protein>
    <recommendedName>
        <fullName evidence="3">Transferrin-like domain-containing protein</fullName>
    </recommendedName>
</protein>
<dbReference type="GO" id="GO:0055037">
    <property type="term" value="C:recycling endosome"/>
    <property type="evidence" value="ECO:0007669"/>
    <property type="project" value="TreeGrafter"/>
</dbReference>
<feature type="transmembrane region" description="Helical" evidence="2">
    <location>
        <begin position="70"/>
        <end position="91"/>
    </location>
</feature>
<dbReference type="GO" id="GO:0005886">
    <property type="term" value="C:plasma membrane"/>
    <property type="evidence" value="ECO:0007669"/>
    <property type="project" value="TreeGrafter"/>
</dbReference>
<dbReference type="GO" id="GO:0005615">
    <property type="term" value="C:extracellular space"/>
    <property type="evidence" value="ECO:0007669"/>
    <property type="project" value="TreeGrafter"/>
</dbReference>
<dbReference type="AlphaFoldDB" id="H2Z4D4"/>
<evidence type="ECO:0000313" key="4">
    <source>
        <dbReference type="Ensembl" id="ENSCSAVP00000012446.1"/>
    </source>
</evidence>